<name>A0AAN5I4S3_9BILA</name>
<protein>
    <submittedName>
        <fullName evidence="2">Uncharacterized protein</fullName>
    </submittedName>
</protein>
<feature type="non-terminal residue" evidence="2">
    <location>
        <position position="135"/>
    </location>
</feature>
<comment type="caution">
    <text evidence="2">The sequence shown here is derived from an EMBL/GenBank/DDBJ whole genome shotgun (WGS) entry which is preliminary data.</text>
</comment>
<feature type="non-terminal residue" evidence="2">
    <location>
        <position position="1"/>
    </location>
</feature>
<keyword evidence="3" id="KW-1185">Reference proteome</keyword>
<sequence length="135" mass="15602">SDDPKQNLRSFLRVDIPFCVASIFPVIFLIYLYRKDEEAWKRDKVLLLPTFTVLGIIWTLAMYMETHLSLIDWLDIGHSAISCNLTFNSLLTLALTPYLFLPIIPLLQLADCFKLFNAKITQYIAYSWAAILVKI</sequence>
<reference evidence="3" key="1">
    <citation type="submission" date="2022-10" db="EMBL/GenBank/DDBJ databases">
        <title>Genome assembly of Pristionchus species.</title>
        <authorList>
            <person name="Yoshida K."/>
            <person name="Sommer R.J."/>
        </authorList>
    </citation>
    <scope>NUCLEOTIDE SEQUENCE [LARGE SCALE GENOMIC DNA]</scope>
    <source>
        <strain evidence="3">RS5460</strain>
    </source>
</reference>
<evidence type="ECO:0000313" key="3">
    <source>
        <dbReference type="Proteomes" id="UP001328107"/>
    </source>
</evidence>
<gene>
    <name evidence="2" type="ORF">PMAYCL1PPCAC_20926</name>
</gene>
<dbReference type="AlphaFoldDB" id="A0AAN5I4S3"/>
<feature type="transmembrane region" description="Helical" evidence="1">
    <location>
        <begin position="45"/>
        <end position="64"/>
    </location>
</feature>
<accession>A0AAN5I4S3</accession>
<keyword evidence="1" id="KW-1133">Transmembrane helix</keyword>
<feature type="transmembrane region" description="Helical" evidence="1">
    <location>
        <begin position="76"/>
        <end position="101"/>
    </location>
</feature>
<keyword evidence="1" id="KW-0472">Membrane</keyword>
<dbReference type="EMBL" id="BTRK01000004">
    <property type="protein sequence ID" value="GMR50731.1"/>
    <property type="molecule type" value="Genomic_DNA"/>
</dbReference>
<organism evidence="2 3">
    <name type="scientific">Pristionchus mayeri</name>
    <dbReference type="NCBI Taxonomy" id="1317129"/>
    <lineage>
        <taxon>Eukaryota</taxon>
        <taxon>Metazoa</taxon>
        <taxon>Ecdysozoa</taxon>
        <taxon>Nematoda</taxon>
        <taxon>Chromadorea</taxon>
        <taxon>Rhabditida</taxon>
        <taxon>Rhabditina</taxon>
        <taxon>Diplogasteromorpha</taxon>
        <taxon>Diplogasteroidea</taxon>
        <taxon>Neodiplogasteridae</taxon>
        <taxon>Pristionchus</taxon>
    </lineage>
</organism>
<feature type="transmembrane region" description="Helical" evidence="1">
    <location>
        <begin position="12"/>
        <end position="33"/>
    </location>
</feature>
<dbReference type="Proteomes" id="UP001328107">
    <property type="component" value="Unassembled WGS sequence"/>
</dbReference>
<evidence type="ECO:0000256" key="1">
    <source>
        <dbReference type="SAM" id="Phobius"/>
    </source>
</evidence>
<keyword evidence="1" id="KW-0812">Transmembrane</keyword>
<evidence type="ECO:0000313" key="2">
    <source>
        <dbReference type="EMBL" id="GMR50731.1"/>
    </source>
</evidence>
<proteinExistence type="predicted"/>